<dbReference type="Proteomes" id="UP000573599">
    <property type="component" value="Unassembled WGS sequence"/>
</dbReference>
<accession>A0A852WJ62</accession>
<feature type="transmembrane region" description="Helical" evidence="1">
    <location>
        <begin position="148"/>
        <end position="168"/>
    </location>
</feature>
<keyword evidence="1" id="KW-0472">Membrane</keyword>
<comment type="caution">
    <text evidence="2">The sequence shown here is derived from an EMBL/GenBank/DDBJ whole genome shotgun (WGS) entry which is preliminary data.</text>
</comment>
<protein>
    <submittedName>
        <fullName evidence="2">Uncharacterized protein</fullName>
    </submittedName>
</protein>
<feature type="transmembrane region" description="Helical" evidence="1">
    <location>
        <begin position="89"/>
        <end position="111"/>
    </location>
</feature>
<keyword evidence="1" id="KW-1133">Transmembrane helix</keyword>
<gene>
    <name evidence="2" type="ORF">BJ986_001171</name>
</gene>
<sequence>MARQISWRGVLSPDGPGASHPEPAVWRPGTPLVPPRSIVDAVRLMQFGAVLEVAEIVRGFATRDQLRAAIVHDAAAGRLVATDADVDRVLQITLTVTTVTAAVACVIWLVMSRITARGSRSGRIVASGLFALDVGSFVGALLPTAGTFGQTFALAILVIGAWAVVRLWHRDSSAYIRYQTRPQDD</sequence>
<proteinExistence type="predicted"/>
<organism evidence="2 3">
    <name type="scientific">Pedococcus badiiscoriae</name>
    <dbReference type="NCBI Taxonomy" id="642776"/>
    <lineage>
        <taxon>Bacteria</taxon>
        <taxon>Bacillati</taxon>
        <taxon>Actinomycetota</taxon>
        <taxon>Actinomycetes</taxon>
        <taxon>Micrococcales</taxon>
        <taxon>Intrasporangiaceae</taxon>
        <taxon>Pedococcus</taxon>
    </lineage>
</organism>
<evidence type="ECO:0000256" key="1">
    <source>
        <dbReference type="SAM" id="Phobius"/>
    </source>
</evidence>
<dbReference type="AlphaFoldDB" id="A0A852WJ62"/>
<dbReference type="RefSeq" id="WP_179421132.1">
    <property type="nucleotide sequence ID" value="NZ_JACCAB010000001.1"/>
</dbReference>
<reference evidence="2 3" key="1">
    <citation type="submission" date="2020-07" db="EMBL/GenBank/DDBJ databases">
        <title>Sequencing the genomes of 1000 actinobacteria strains.</title>
        <authorList>
            <person name="Klenk H.-P."/>
        </authorList>
    </citation>
    <scope>NUCLEOTIDE SEQUENCE [LARGE SCALE GENOMIC DNA]</scope>
    <source>
        <strain evidence="2 3">DSM 23987</strain>
    </source>
</reference>
<name>A0A852WJ62_9MICO</name>
<evidence type="ECO:0000313" key="3">
    <source>
        <dbReference type="Proteomes" id="UP000573599"/>
    </source>
</evidence>
<feature type="transmembrane region" description="Helical" evidence="1">
    <location>
        <begin position="123"/>
        <end position="142"/>
    </location>
</feature>
<keyword evidence="3" id="KW-1185">Reference proteome</keyword>
<evidence type="ECO:0000313" key="2">
    <source>
        <dbReference type="EMBL" id="NYG06684.1"/>
    </source>
</evidence>
<keyword evidence="1" id="KW-0812">Transmembrane</keyword>
<dbReference type="EMBL" id="JACCAB010000001">
    <property type="protein sequence ID" value="NYG06684.1"/>
    <property type="molecule type" value="Genomic_DNA"/>
</dbReference>